<feature type="compositionally biased region" description="Basic and acidic residues" evidence="1">
    <location>
        <begin position="109"/>
        <end position="118"/>
    </location>
</feature>
<dbReference type="EMBL" id="JAUEDM010000001">
    <property type="protein sequence ID" value="KAK3330588.1"/>
    <property type="molecule type" value="Genomic_DNA"/>
</dbReference>
<keyword evidence="3" id="KW-1185">Reference proteome</keyword>
<organism evidence="2 3">
    <name type="scientific">Apodospora peruviana</name>
    <dbReference type="NCBI Taxonomy" id="516989"/>
    <lineage>
        <taxon>Eukaryota</taxon>
        <taxon>Fungi</taxon>
        <taxon>Dikarya</taxon>
        <taxon>Ascomycota</taxon>
        <taxon>Pezizomycotina</taxon>
        <taxon>Sordariomycetes</taxon>
        <taxon>Sordariomycetidae</taxon>
        <taxon>Sordariales</taxon>
        <taxon>Lasiosphaeriaceae</taxon>
        <taxon>Apodospora</taxon>
    </lineage>
</organism>
<reference evidence="2" key="1">
    <citation type="journal article" date="2023" name="Mol. Phylogenet. Evol.">
        <title>Genome-scale phylogeny and comparative genomics of the fungal order Sordariales.</title>
        <authorList>
            <person name="Hensen N."/>
            <person name="Bonometti L."/>
            <person name="Westerberg I."/>
            <person name="Brannstrom I.O."/>
            <person name="Guillou S."/>
            <person name="Cros-Aarteil S."/>
            <person name="Calhoun S."/>
            <person name="Haridas S."/>
            <person name="Kuo A."/>
            <person name="Mondo S."/>
            <person name="Pangilinan J."/>
            <person name="Riley R."/>
            <person name="LaButti K."/>
            <person name="Andreopoulos B."/>
            <person name="Lipzen A."/>
            <person name="Chen C."/>
            <person name="Yan M."/>
            <person name="Daum C."/>
            <person name="Ng V."/>
            <person name="Clum A."/>
            <person name="Steindorff A."/>
            <person name="Ohm R.A."/>
            <person name="Martin F."/>
            <person name="Silar P."/>
            <person name="Natvig D.O."/>
            <person name="Lalanne C."/>
            <person name="Gautier V."/>
            <person name="Ament-Velasquez S.L."/>
            <person name="Kruys A."/>
            <person name="Hutchinson M.I."/>
            <person name="Powell A.J."/>
            <person name="Barry K."/>
            <person name="Miller A.N."/>
            <person name="Grigoriev I.V."/>
            <person name="Debuchy R."/>
            <person name="Gladieux P."/>
            <person name="Hiltunen Thoren M."/>
            <person name="Johannesson H."/>
        </authorList>
    </citation>
    <scope>NUCLEOTIDE SEQUENCE</scope>
    <source>
        <strain evidence="2">CBS 118394</strain>
    </source>
</reference>
<evidence type="ECO:0000313" key="3">
    <source>
        <dbReference type="Proteomes" id="UP001283341"/>
    </source>
</evidence>
<dbReference type="AlphaFoldDB" id="A0AAE0MG83"/>
<accession>A0AAE0MG83</accession>
<dbReference type="Proteomes" id="UP001283341">
    <property type="component" value="Unassembled WGS sequence"/>
</dbReference>
<feature type="region of interest" description="Disordered" evidence="1">
    <location>
        <begin position="82"/>
        <end position="126"/>
    </location>
</feature>
<gene>
    <name evidence="2" type="ORF">B0H66DRAFT_544325</name>
</gene>
<protein>
    <submittedName>
        <fullName evidence="2">Uncharacterized protein</fullName>
    </submittedName>
</protein>
<name>A0AAE0MG83_9PEZI</name>
<reference evidence="2" key="2">
    <citation type="submission" date="2023-06" db="EMBL/GenBank/DDBJ databases">
        <authorList>
            <consortium name="Lawrence Berkeley National Laboratory"/>
            <person name="Haridas S."/>
            <person name="Hensen N."/>
            <person name="Bonometti L."/>
            <person name="Westerberg I."/>
            <person name="Brannstrom I.O."/>
            <person name="Guillou S."/>
            <person name="Cros-Aarteil S."/>
            <person name="Calhoun S."/>
            <person name="Kuo A."/>
            <person name="Mondo S."/>
            <person name="Pangilinan J."/>
            <person name="Riley R."/>
            <person name="Labutti K."/>
            <person name="Andreopoulos B."/>
            <person name="Lipzen A."/>
            <person name="Chen C."/>
            <person name="Yanf M."/>
            <person name="Daum C."/>
            <person name="Ng V."/>
            <person name="Clum A."/>
            <person name="Steindorff A."/>
            <person name="Ohm R."/>
            <person name="Martin F."/>
            <person name="Silar P."/>
            <person name="Natvig D."/>
            <person name="Lalanne C."/>
            <person name="Gautier V."/>
            <person name="Ament-Velasquez S.L."/>
            <person name="Kruys A."/>
            <person name="Hutchinson M.I."/>
            <person name="Powell A.J."/>
            <person name="Barry K."/>
            <person name="Miller A.N."/>
            <person name="Grigoriev I.V."/>
            <person name="Debuchy R."/>
            <person name="Gladieux P."/>
            <person name="Thoren M.H."/>
            <person name="Johannesson H."/>
        </authorList>
    </citation>
    <scope>NUCLEOTIDE SEQUENCE</scope>
    <source>
        <strain evidence="2">CBS 118394</strain>
    </source>
</reference>
<comment type="caution">
    <text evidence="2">The sequence shown here is derived from an EMBL/GenBank/DDBJ whole genome shotgun (WGS) entry which is preliminary data.</text>
</comment>
<feature type="compositionally biased region" description="Basic residues" evidence="1">
    <location>
        <begin position="98"/>
        <end position="108"/>
    </location>
</feature>
<sequence>MEDSEPAVIECFKSIKQYADKQKTATDFDLEKQMTPIKAHNESGRLFDAWVIAVPPDEDPSLGFIFRLRVSRFDVIEVKEPWNNNSTRGRGHTGLSGSKHHRRKKNAKGRNDTKREAKESDEEQFMRTTQHKFTKLMPMIGETCQFMVVNGEQESEWFYAERTRNHVQLPKKAWPEETYIEFKVSGITREWSTILKPIMPADEDDSELQPGDETVIKVKVKLHLSYTTYNAEIGALTRLQRRASRLQKEVFNFVVFLEEPSSYVDLSAERPHMVDPEKVVDEHLRARLVTMYNSLDDHQRAAYRRLSTFLKVSCSFPGGLALGKLGGVLL</sequence>
<proteinExistence type="predicted"/>
<evidence type="ECO:0000256" key="1">
    <source>
        <dbReference type="SAM" id="MobiDB-lite"/>
    </source>
</evidence>
<evidence type="ECO:0000313" key="2">
    <source>
        <dbReference type="EMBL" id="KAK3330588.1"/>
    </source>
</evidence>